<evidence type="ECO:0000313" key="7">
    <source>
        <dbReference type="EMBL" id="KAK6913255.1"/>
    </source>
</evidence>
<sequence>MKRQVVVKREDSNTSSLTYRSVRYKECQKNHAANMGGYAVDGCREFMATGKEGTDAAFICAACGCHRSFHRREVQTEMSRYTKYPNPCIVTLPCPMGSKARDDAMTPYVMPKQRNLGIKRTTLLQRTRRPLKLRSSRPERMRRLLSILFCSFKDLQDGSVMVDMQCVLKASQSINSNYLITCGLGVLHLNDLLFASFFQTEDKAKDGASIQKIGKQYCLNEEKRLGLVDNV</sequence>
<dbReference type="GO" id="GO:0005634">
    <property type="term" value="C:nucleus"/>
    <property type="evidence" value="ECO:0007669"/>
    <property type="project" value="TreeGrafter"/>
</dbReference>
<evidence type="ECO:0000313" key="8">
    <source>
        <dbReference type="Proteomes" id="UP001370490"/>
    </source>
</evidence>
<evidence type="ECO:0000256" key="1">
    <source>
        <dbReference type="ARBA" id="ARBA00004496"/>
    </source>
</evidence>
<accession>A0AAN8UD68</accession>
<keyword evidence="8" id="KW-1185">Reference proteome</keyword>
<reference evidence="7 8" key="1">
    <citation type="submission" date="2023-12" db="EMBL/GenBank/DDBJ databases">
        <title>A high-quality genome assembly for Dillenia turbinata (Dilleniales).</title>
        <authorList>
            <person name="Chanderbali A."/>
        </authorList>
    </citation>
    <scope>NUCLEOTIDE SEQUENCE [LARGE SCALE GENOMIC DNA]</scope>
    <source>
        <strain evidence="7">LSX21</strain>
        <tissue evidence="7">Leaf</tissue>
    </source>
</reference>
<keyword evidence="5" id="KW-0862">Zinc</keyword>
<dbReference type="GO" id="GO:0050793">
    <property type="term" value="P:regulation of developmental process"/>
    <property type="evidence" value="ECO:0007669"/>
    <property type="project" value="TreeGrafter"/>
</dbReference>
<dbReference type="Proteomes" id="UP001370490">
    <property type="component" value="Unassembled WGS sequence"/>
</dbReference>
<comment type="caution">
    <text evidence="7">The sequence shown here is derived from an EMBL/GenBank/DDBJ whole genome shotgun (WGS) entry which is preliminary data.</text>
</comment>
<evidence type="ECO:0000256" key="3">
    <source>
        <dbReference type="ARBA" id="ARBA00022723"/>
    </source>
</evidence>
<organism evidence="7 8">
    <name type="scientific">Dillenia turbinata</name>
    <dbReference type="NCBI Taxonomy" id="194707"/>
    <lineage>
        <taxon>Eukaryota</taxon>
        <taxon>Viridiplantae</taxon>
        <taxon>Streptophyta</taxon>
        <taxon>Embryophyta</taxon>
        <taxon>Tracheophyta</taxon>
        <taxon>Spermatophyta</taxon>
        <taxon>Magnoliopsida</taxon>
        <taxon>eudicotyledons</taxon>
        <taxon>Gunneridae</taxon>
        <taxon>Pentapetalae</taxon>
        <taxon>Dilleniales</taxon>
        <taxon>Dilleniaceae</taxon>
        <taxon>Dillenia</taxon>
    </lineage>
</organism>
<evidence type="ECO:0000256" key="5">
    <source>
        <dbReference type="ARBA" id="ARBA00022833"/>
    </source>
</evidence>
<dbReference type="GO" id="GO:0003700">
    <property type="term" value="F:DNA-binding transcription factor activity"/>
    <property type="evidence" value="ECO:0007669"/>
    <property type="project" value="TreeGrafter"/>
</dbReference>
<dbReference type="PANTHER" id="PTHR31948:SF162">
    <property type="entry name" value="MINI ZINC FINGER PROTEIN 2"/>
    <property type="match status" value="1"/>
</dbReference>
<keyword evidence="2" id="KW-0963">Cytoplasm</keyword>
<proteinExistence type="predicted"/>
<dbReference type="PANTHER" id="PTHR31948">
    <property type="entry name" value="ZINC-FINGER HOMEODOMAIN PROTEIN 2"/>
    <property type="match status" value="1"/>
</dbReference>
<dbReference type="GO" id="GO:0005737">
    <property type="term" value="C:cytoplasm"/>
    <property type="evidence" value="ECO:0007669"/>
    <property type="project" value="UniProtKB-SubCell"/>
</dbReference>
<name>A0AAN8UD68_9MAGN</name>
<keyword evidence="3" id="KW-0479">Metal-binding</keyword>
<dbReference type="NCBIfam" id="TIGR01566">
    <property type="entry name" value="ZF_HD_prot_N"/>
    <property type="match status" value="1"/>
</dbReference>
<feature type="domain" description="ZF-HD dimerization-type" evidence="6">
    <location>
        <begin position="24"/>
        <end position="73"/>
    </location>
</feature>
<dbReference type="GO" id="GO:0000976">
    <property type="term" value="F:transcription cis-regulatory region binding"/>
    <property type="evidence" value="ECO:0007669"/>
    <property type="project" value="TreeGrafter"/>
</dbReference>
<dbReference type="PROSITE" id="PS51523">
    <property type="entry name" value="ZF_HD_DIMER"/>
    <property type="match status" value="1"/>
</dbReference>
<dbReference type="GO" id="GO:0008270">
    <property type="term" value="F:zinc ion binding"/>
    <property type="evidence" value="ECO:0007669"/>
    <property type="project" value="UniProtKB-KW"/>
</dbReference>
<keyword evidence="4" id="KW-0863">Zinc-finger</keyword>
<protein>
    <submittedName>
        <fullName evidence="7">ZF-HD homeobox protein, Cys/His-rich dimerization domain</fullName>
    </submittedName>
</protein>
<dbReference type="AlphaFoldDB" id="A0AAN8UD68"/>
<evidence type="ECO:0000256" key="2">
    <source>
        <dbReference type="ARBA" id="ARBA00022490"/>
    </source>
</evidence>
<comment type="subcellular location">
    <subcellularLocation>
        <location evidence="1">Cytoplasm</location>
    </subcellularLocation>
</comment>
<evidence type="ECO:0000256" key="4">
    <source>
        <dbReference type="ARBA" id="ARBA00022771"/>
    </source>
</evidence>
<evidence type="ECO:0000259" key="6">
    <source>
        <dbReference type="PROSITE" id="PS51523"/>
    </source>
</evidence>
<dbReference type="Pfam" id="PF04770">
    <property type="entry name" value="ZF-HD_dimer"/>
    <property type="match status" value="1"/>
</dbReference>
<keyword evidence="7" id="KW-0238">DNA-binding</keyword>
<dbReference type="InterPro" id="IPR006456">
    <property type="entry name" value="ZF_HD_homeobox_Cys/His_dimer"/>
</dbReference>
<dbReference type="EMBL" id="JBAMMX010000027">
    <property type="protein sequence ID" value="KAK6913255.1"/>
    <property type="molecule type" value="Genomic_DNA"/>
</dbReference>
<keyword evidence="7" id="KW-0371">Homeobox</keyword>
<gene>
    <name evidence="7" type="ORF">RJ641_022856</name>
</gene>